<comment type="caution">
    <text evidence="2">The sequence shown here is derived from an EMBL/GenBank/DDBJ whole genome shotgun (WGS) entry which is preliminary data.</text>
</comment>
<evidence type="ECO:0000259" key="1">
    <source>
        <dbReference type="Pfam" id="PF21992"/>
    </source>
</evidence>
<dbReference type="AlphaFoldDB" id="A0A917DY06"/>
<keyword evidence="3" id="KW-1185">Reference proteome</keyword>
<sequence length="202" mass="23166">MTAAGMGEHKTPKQYLDAQLNYTRPATDDAPFQGCRVLKSICPGNRTYYAAIERFDENGKRIYVTAVVCLVQWNPRAADGYIFGYKDMDEESGPVEAEASEAILELLTSSKHPWALDWRRRCYRNLKLKKRDLPDGCLIRFPSPMKFTDGSEHSEFRVKKEGRKTVLVPPSGYGRFHVSRLMERHFEIVREPKIAKTFFPAA</sequence>
<dbReference type="EMBL" id="BMIP01000011">
    <property type="protein sequence ID" value="GGD82306.1"/>
    <property type="molecule type" value="Genomic_DNA"/>
</dbReference>
<dbReference type="InterPro" id="IPR053845">
    <property type="entry name" value="DUF6927"/>
</dbReference>
<proteinExistence type="predicted"/>
<protein>
    <recommendedName>
        <fullName evidence="1">DUF6927 domain-containing protein</fullName>
    </recommendedName>
</protein>
<dbReference type="Proteomes" id="UP000612349">
    <property type="component" value="Unassembled WGS sequence"/>
</dbReference>
<name>A0A917DY06_9SPHN</name>
<accession>A0A917DY06</accession>
<dbReference type="RefSeq" id="WP_229665569.1">
    <property type="nucleotide sequence ID" value="NZ_BMIP01000011.1"/>
</dbReference>
<feature type="domain" description="DUF6927" evidence="1">
    <location>
        <begin position="111"/>
        <end position="181"/>
    </location>
</feature>
<dbReference type="Pfam" id="PF21992">
    <property type="entry name" value="DUF6927"/>
    <property type="match status" value="1"/>
</dbReference>
<evidence type="ECO:0000313" key="3">
    <source>
        <dbReference type="Proteomes" id="UP000612349"/>
    </source>
</evidence>
<gene>
    <name evidence="2" type="ORF">GCM10010990_35400</name>
</gene>
<organism evidence="2 3">
    <name type="scientific">Croceicoccus mobilis</name>
    <dbReference type="NCBI Taxonomy" id="1703339"/>
    <lineage>
        <taxon>Bacteria</taxon>
        <taxon>Pseudomonadati</taxon>
        <taxon>Pseudomonadota</taxon>
        <taxon>Alphaproteobacteria</taxon>
        <taxon>Sphingomonadales</taxon>
        <taxon>Erythrobacteraceae</taxon>
        <taxon>Croceicoccus</taxon>
    </lineage>
</organism>
<reference evidence="2" key="1">
    <citation type="journal article" date="2014" name="Int. J. Syst. Evol. Microbiol.">
        <title>Complete genome sequence of Corynebacterium casei LMG S-19264T (=DSM 44701T), isolated from a smear-ripened cheese.</title>
        <authorList>
            <consortium name="US DOE Joint Genome Institute (JGI-PGF)"/>
            <person name="Walter F."/>
            <person name="Albersmeier A."/>
            <person name="Kalinowski J."/>
            <person name="Ruckert C."/>
        </authorList>
    </citation>
    <scope>NUCLEOTIDE SEQUENCE</scope>
    <source>
        <strain evidence="2">CGMCC 1.15360</strain>
    </source>
</reference>
<evidence type="ECO:0000313" key="2">
    <source>
        <dbReference type="EMBL" id="GGD82306.1"/>
    </source>
</evidence>
<reference evidence="2" key="2">
    <citation type="submission" date="2020-09" db="EMBL/GenBank/DDBJ databases">
        <authorList>
            <person name="Sun Q."/>
            <person name="Zhou Y."/>
        </authorList>
    </citation>
    <scope>NUCLEOTIDE SEQUENCE</scope>
    <source>
        <strain evidence="2">CGMCC 1.15360</strain>
    </source>
</reference>